<reference evidence="2 3" key="1">
    <citation type="journal article" date="2021" name="Commun. Biol.">
        <title>The genome of Shorea leprosula (Dipterocarpaceae) highlights the ecological relevance of drought in aseasonal tropical rainforests.</title>
        <authorList>
            <person name="Ng K.K.S."/>
            <person name="Kobayashi M.J."/>
            <person name="Fawcett J.A."/>
            <person name="Hatakeyama M."/>
            <person name="Paape T."/>
            <person name="Ng C.H."/>
            <person name="Ang C.C."/>
            <person name="Tnah L.H."/>
            <person name="Lee C.T."/>
            <person name="Nishiyama T."/>
            <person name="Sese J."/>
            <person name="O'Brien M.J."/>
            <person name="Copetti D."/>
            <person name="Mohd Noor M.I."/>
            <person name="Ong R.C."/>
            <person name="Putra M."/>
            <person name="Sireger I.Z."/>
            <person name="Indrioko S."/>
            <person name="Kosugi Y."/>
            <person name="Izuno A."/>
            <person name="Isagi Y."/>
            <person name="Lee S.L."/>
            <person name="Shimizu K.K."/>
        </authorList>
    </citation>
    <scope>NUCLEOTIDE SEQUENCE [LARGE SCALE GENOMIC DNA]</scope>
    <source>
        <strain evidence="2">214</strain>
    </source>
</reference>
<keyword evidence="3" id="KW-1185">Reference proteome</keyword>
<proteinExistence type="predicted"/>
<keyword evidence="1" id="KW-0472">Membrane</keyword>
<keyword evidence="1" id="KW-0812">Transmembrane</keyword>
<keyword evidence="1" id="KW-1133">Transmembrane helix</keyword>
<comment type="caution">
    <text evidence="2">The sequence shown here is derived from an EMBL/GenBank/DDBJ whole genome shotgun (WGS) entry which is preliminary data.</text>
</comment>
<dbReference type="Proteomes" id="UP001054252">
    <property type="component" value="Unassembled WGS sequence"/>
</dbReference>
<organism evidence="2 3">
    <name type="scientific">Rubroshorea leprosula</name>
    <dbReference type="NCBI Taxonomy" id="152421"/>
    <lineage>
        <taxon>Eukaryota</taxon>
        <taxon>Viridiplantae</taxon>
        <taxon>Streptophyta</taxon>
        <taxon>Embryophyta</taxon>
        <taxon>Tracheophyta</taxon>
        <taxon>Spermatophyta</taxon>
        <taxon>Magnoliopsida</taxon>
        <taxon>eudicotyledons</taxon>
        <taxon>Gunneridae</taxon>
        <taxon>Pentapetalae</taxon>
        <taxon>rosids</taxon>
        <taxon>malvids</taxon>
        <taxon>Malvales</taxon>
        <taxon>Dipterocarpaceae</taxon>
        <taxon>Rubroshorea</taxon>
    </lineage>
</organism>
<name>A0AAV5JG86_9ROSI</name>
<dbReference type="AlphaFoldDB" id="A0AAV5JG86"/>
<accession>A0AAV5JG86</accession>
<dbReference type="EMBL" id="BPVZ01000031">
    <property type="protein sequence ID" value="GKV09900.1"/>
    <property type="molecule type" value="Genomic_DNA"/>
</dbReference>
<sequence>MVFLDVVMVSAANLLRSESLVWFCASIATGIGVMEISTVVQQYLFISPSLFHFAGILPEKNDSEFTPQHNLEKRMSCWPLAGELPPPCFLNVAADHSSRVGYLSIVSVVLVFLIYL</sequence>
<gene>
    <name evidence="2" type="ORF">SLEP1_g21334</name>
</gene>
<evidence type="ECO:0000256" key="1">
    <source>
        <dbReference type="SAM" id="Phobius"/>
    </source>
</evidence>
<feature type="transmembrane region" description="Helical" evidence="1">
    <location>
        <begin position="20"/>
        <end position="40"/>
    </location>
</feature>
<evidence type="ECO:0000313" key="3">
    <source>
        <dbReference type="Proteomes" id="UP001054252"/>
    </source>
</evidence>
<protein>
    <submittedName>
        <fullName evidence="2">Uncharacterized protein</fullName>
    </submittedName>
</protein>
<evidence type="ECO:0000313" key="2">
    <source>
        <dbReference type="EMBL" id="GKV09900.1"/>
    </source>
</evidence>
<feature type="transmembrane region" description="Helical" evidence="1">
    <location>
        <begin position="100"/>
        <end position="115"/>
    </location>
</feature>